<accession>K1RGE6</accession>
<proteinExistence type="predicted"/>
<name>K1RGE6_MAGGI</name>
<dbReference type="InParanoid" id="K1RGE6"/>
<dbReference type="AlphaFoldDB" id="K1RGE6"/>
<evidence type="ECO:0000313" key="1">
    <source>
        <dbReference type="EMBL" id="EKC33166.1"/>
    </source>
</evidence>
<organism evidence="1">
    <name type="scientific">Magallana gigas</name>
    <name type="common">Pacific oyster</name>
    <name type="synonym">Crassostrea gigas</name>
    <dbReference type="NCBI Taxonomy" id="29159"/>
    <lineage>
        <taxon>Eukaryota</taxon>
        <taxon>Metazoa</taxon>
        <taxon>Spiralia</taxon>
        <taxon>Lophotrochozoa</taxon>
        <taxon>Mollusca</taxon>
        <taxon>Bivalvia</taxon>
        <taxon>Autobranchia</taxon>
        <taxon>Pteriomorphia</taxon>
        <taxon>Ostreida</taxon>
        <taxon>Ostreoidea</taxon>
        <taxon>Ostreidae</taxon>
        <taxon>Magallana</taxon>
    </lineage>
</organism>
<protein>
    <submittedName>
        <fullName evidence="1">Uncharacterized protein</fullName>
    </submittedName>
</protein>
<reference evidence="1" key="1">
    <citation type="journal article" date="2012" name="Nature">
        <title>The oyster genome reveals stress adaptation and complexity of shell formation.</title>
        <authorList>
            <person name="Zhang G."/>
            <person name="Fang X."/>
            <person name="Guo X."/>
            <person name="Li L."/>
            <person name="Luo R."/>
            <person name="Xu F."/>
            <person name="Yang P."/>
            <person name="Zhang L."/>
            <person name="Wang X."/>
            <person name="Qi H."/>
            <person name="Xiong Z."/>
            <person name="Que H."/>
            <person name="Xie Y."/>
            <person name="Holland P.W."/>
            <person name="Paps J."/>
            <person name="Zhu Y."/>
            <person name="Wu F."/>
            <person name="Chen Y."/>
            <person name="Wang J."/>
            <person name="Peng C."/>
            <person name="Meng J."/>
            <person name="Yang L."/>
            <person name="Liu J."/>
            <person name="Wen B."/>
            <person name="Zhang N."/>
            <person name="Huang Z."/>
            <person name="Zhu Q."/>
            <person name="Feng Y."/>
            <person name="Mount A."/>
            <person name="Hedgecock D."/>
            <person name="Xu Z."/>
            <person name="Liu Y."/>
            <person name="Domazet-Loso T."/>
            <person name="Du Y."/>
            <person name="Sun X."/>
            <person name="Zhang S."/>
            <person name="Liu B."/>
            <person name="Cheng P."/>
            <person name="Jiang X."/>
            <person name="Li J."/>
            <person name="Fan D."/>
            <person name="Wang W."/>
            <person name="Fu W."/>
            <person name="Wang T."/>
            <person name="Wang B."/>
            <person name="Zhang J."/>
            <person name="Peng Z."/>
            <person name="Li Y."/>
            <person name="Li N."/>
            <person name="Wang J."/>
            <person name="Chen M."/>
            <person name="He Y."/>
            <person name="Tan F."/>
            <person name="Song X."/>
            <person name="Zheng Q."/>
            <person name="Huang R."/>
            <person name="Yang H."/>
            <person name="Du X."/>
            <person name="Chen L."/>
            <person name="Yang M."/>
            <person name="Gaffney P.M."/>
            <person name="Wang S."/>
            <person name="Luo L."/>
            <person name="She Z."/>
            <person name="Ming Y."/>
            <person name="Huang W."/>
            <person name="Zhang S."/>
            <person name="Huang B."/>
            <person name="Zhang Y."/>
            <person name="Qu T."/>
            <person name="Ni P."/>
            <person name="Miao G."/>
            <person name="Wang J."/>
            <person name="Wang Q."/>
            <person name="Steinberg C.E."/>
            <person name="Wang H."/>
            <person name="Li N."/>
            <person name="Qian L."/>
            <person name="Zhang G."/>
            <person name="Li Y."/>
            <person name="Yang H."/>
            <person name="Liu X."/>
            <person name="Wang J."/>
            <person name="Yin Y."/>
            <person name="Wang J."/>
        </authorList>
    </citation>
    <scope>NUCLEOTIDE SEQUENCE [LARGE SCALE GENOMIC DNA]</scope>
    <source>
        <strain evidence="1">05x7-T-G4-1.051#20</strain>
    </source>
</reference>
<dbReference type="EMBL" id="JH817201">
    <property type="protein sequence ID" value="EKC33166.1"/>
    <property type="molecule type" value="Genomic_DNA"/>
</dbReference>
<gene>
    <name evidence="1" type="ORF">CGI_10014078</name>
</gene>
<dbReference type="HOGENOM" id="CLU_2388381_0_0_1"/>
<sequence length="94" mass="10422">MAPAMKLQRFEVMIFLMVVFQIVTVDGMMEGSGGFFLPNTGMGSLQEILPETDRPAEDFPMNRSTQICGCIYNTLPSRQIMRGSREGGDGSRLL</sequence>